<dbReference type="InterPro" id="IPR006660">
    <property type="entry name" value="Arsenate_reductase-like"/>
</dbReference>
<evidence type="ECO:0000313" key="4">
    <source>
        <dbReference type="Proteomes" id="UP001597413"/>
    </source>
</evidence>
<evidence type="ECO:0000313" key="3">
    <source>
        <dbReference type="EMBL" id="MFD2175014.1"/>
    </source>
</evidence>
<name>A0ABW5ABY9_9RHOB</name>
<organism evidence="3 4">
    <name type="scientific">Rhodobacter lacus</name>
    <dbReference type="NCBI Taxonomy" id="1641972"/>
    <lineage>
        <taxon>Bacteria</taxon>
        <taxon>Pseudomonadati</taxon>
        <taxon>Pseudomonadota</taxon>
        <taxon>Alphaproteobacteria</taxon>
        <taxon>Rhodobacterales</taxon>
        <taxon>Rhodobacter group</taxon>
        <taxon>Rhodobacter</taxon>
    </lineage>
</organism>
<evidence type="ECO:0000256" key="2">
    <source>
        <dbReference type="PROSITE-ProRule" id="PRU01282"/>
    </source>
</evidence>
<proteinExistence type="inferred from homology"/>
<gene>
    <name evidence="3" type="ORF">ACFSM0_13040</name>
</gene>
<dbReference type="Proteomes" id="UP001597413">
    <property type="component" value="Unassembled WGS sequence"/>
</dbReference>
<dbReference type="InterPro" id="IPR036249">
    <property type="entry name" value="Thioredoxin-like_sf"/>
</dbReference>
<dbReference type="SUPFAM" id="SSF52833">
    <property type="entry name" value="Thioredoxin-like"/>
    <property type="match status" value="1"/>
</dbReference>
<dbReference type="Pfam" id="PF03960">
    <property type="entry name" value="ArsC"/>
    <property type="match status" value="1"/>
</dbReference>
<dbReference type="RefSeq" id="WP_377391049.1">
    <property type="nucleotide sequence ID" value="NZ_JBHUIX010000013.1"/>
</dbReference>
<sequence length="108" mass="11460">MIVYGIKTCSTVQKAMAALAAAGKAPELRDVRKAPLSPAEIAEFEAAFGEKLINRASTTWRGLSEEERAQTIAALLTAHPTLMKRPVIRGNGLTLGWDAAAQEAQLGA</sequence>
<dbReference type="PANTHER" id="PTHR30041:SF8">
    <property type="entry name" value="PROTEIN YFFB"/>
    <property type="match status" value="1"/>
</dbReference>
<dbReference type="PROSITE" id="PS51353">
    <property type="entry name" value="ARSC"/>
    <property type="match status" value="1"/>
</dbReference>
<comment type="similarity">
    <text evidence="1 2">Belongs to the ArsC family.</text>
</comment>
<dbReference type="EMBL" id="JBHUIX010000013">
    <property type="protein sequence ID" value="MFD2175014.1"/>
    <property type="molecule type" value="Genomic_DNA"/>
</dbReference>
<dbReference type="PANTHER" id="PTHR30041">
    <property type="entry name" value="ARSENATE REDUCTASE"/>
    <property type="match status" value="1"/>
</dbReference>
<evidence type="ECO:0000256" key="1">
    <source>
        <dbReference type="ARBA" id="ARBA00007198"/>
    </source>
</evidence>
<accession>A0ABW5ABY9</accession>
<protein>
    <submittedName>
        <fullName evidence="3">Arsenate reductase family protein</fullName>
    </submittedName>
</protein>
<reference evidence="4" key="1">
    <citation type="journal article" date="2019" name="Int. J. Syst. Evol. Microbiol.">
        <title>The Global Catalogue of Microorganisms (GCM) 10K type strain sequencing project: providing services to taxonomists for standard genome sequencing and annotation.</title>
        <authorList>
            <consortium name="The Broad Institute Genomics Platform"/>
            <consortium name="The Broad Institute Genome Sequencing Center for Infectious Disease"/>
            <person name="Wu L."/>
            <person name="Ma J."/>
        </authorList>
    </citation>
    <scope>NUCLEOTIDE SEQUENCE [LARGE SCALE GENOMIC DNA]</scope>
    <source>
        <strain evidence="4">CCUG 55131</strain>
    </source>
</reference>
<keyword evidence="4" id="KW-1185">Reference proteome</keyword>
<comment type="caution">
    <text evidence="3">The sequence shown here is derived from an EMBL/GenBank/DDBJ whole genome shotgun (WGS) entry which is preliminary data.</text>
</comment>
<dbReference type="Gene3D" id="3.40.30.10">
    <property type="entry name" value="Glutaredoxin"/>
    <property type="match status" value="1"/>
</dbReference>